<name>A0ABN9SKM2_9DINO</name>
<accession>A0ABN9SKM2</accession>
<evidence type="ECO:0000256" key="1">
    <source>
        <dbReference type="SAM" id="MobiDB-lite"/>
    </source>
</evidence>
<protein>
    <submittedName>
        <fullName evidence="2">Uncharacterized protein</fullName>
    </submittedName>
</protein>
<organism evidence="2 3">
    <name type="scientific">Prorocentrum cordatum</name>
    <dbReference type="NCBI Taxonomy" id="2364126"/>
    <lineage>
        <taxon>Eukaryota</taxon>
        <taxon>Sar</taxon>
        <taxon>Alveolata</taxon>
        <taxon>Dinophyceae</taxon>
        <taxon>Prorocentrales</taxon>
        <taxon>Prorocentraceae</taxon>
        <taxon>Prorocentrum</taxon>
    </lineage>
</organism>
<feature type="region of interest" description="Disordered" evidence="1">
    <location>
        <begin position="666"/>
        <end position="686"/>
    </location>
</feature>
<feature type="region of interest" description="Disordered" evidence="1">
    <location>
        <begin position="577"/>
        <end position="627"/>
    </location>
</feature>
<comment type="caution">
    <text evidence="2">The sequence shown here is derived from an EMBL/GenBank/DDBJ whole genome shotgun (WGS) entry which is preliminary data.</text>
</comment>
<feature type="compositionally biased region" description="Polar residues" evidence="1">
    <location>
        <begin position="577"/>
        <end position="589"/>
    </location>
</feature>
<feature type="region of interest" description="Disordered" evidence="1">
    <location>
        <begin position="505"/>
        <end position="539"/>
    </location>
</feature>
<proteinExistence type="predicted"/>
<dbReference type="EMBL" id="CAUYUJ010011636">
    <property type="protein sequence ID" value="CAK0832286.1"/>
    <property type="molecule type" value="Genomic_DNA"/>
</dbReference>
<keyword evidence="3" id="KW-1185">Reference proteome</keyword>
<reference evidence="2" key="1">
    <citation type="submission" date="2023-10" db="EMBL/GenBank/DDBJ databases">
        <authorList>
            <person name="Chen Y."/>
            <person name="Shah S."/>
            <person name="Dougan E. K."/>
            <person name="Thang M."/>
            <person name="Chan C."/>
        </authorList>
    </citation>
    <scope>NUCLEOTIDE SEQUENCE [LARGE SCALE GENOMIC DNA]</scope>
</reference>
<sequence>RGLRASDAGGLVEKRWKFPANDERWVALQPLQCRGGHYHREIESSLRAEVSSVYPAMLSRPVLRAMAKSQVPNYLEEEVARCPCLAAAQQPPNEPTTVDGAGQLCLRGAARNAANSRGILQELESYVRCCGWAETSSATSAMLTDVQPSGPLHPQLSSLRTAAKSSSKLSRGSDGGTNANAMALAILYAGSDMLYVRLIDEKEIPGQIRQVRVGDLWYIFTTKCFPWMGRPIIVRRYPAGSAASDEFRKLVGSPGIYCLPCAVDARWQIGSIERAIAAFREARDAFDKMASAEMPTTEMIGSQVVARNDLTRIDGFSPLQRYAGRTPTGAAVNLSDEPHNLPLISAELQGGAFSRDAQVRRLSRLARVQTDNSDRVKRAGAARFRSFKKHETGDLVFVCRRQPPGAWRKKGQPRSVPGRGRRCGSERILRHAPASPGQRLGLPGAVVNVALAGRLNRVAPEQLRPAIPSEEAVESLRSRREQPGTWAFGEVQKQLDTNEVIDLFNDFPPTGEDLAAGDGESVSARAPSQASRAGPGPSTRATIYPFPWLCFRASDQGAAEAADFFGRAWTWRTSSTWAETSGEDATQRNPGPDASADPDPVIQPATPEVPPDLPQPGDEPTEPPNDAELPAEEVIMEAPPSDDQKDRASHRPIDVDTDAHDLEEATAPSDNLKSHRQSPGSPEPPIKKQRFAIATQEALSCCLQEGGFYGGRARSVQQRGGAKVGDPSTCVASRAREGRIEAPLKKATAGEKKPLLEAQQKECSSVLSAKAAAILSRQGVDRALLLRCRAVLAWEKDERGNVLRAGPAWSRSGFGMSDDRILQFLKPMCGFVLAPCKWRFRFKGALEKLELEVVQCEPCVVVIRDGVKLVSVAILRVDDAMIAGDRARPAFLWWRPDARVAFEWAPWDMRAFVQCGTVSDRRQRAIVSTRPTWAVGWRAQQPAPWLSAEVFLQRAEISTAAVSTIQKINKLIRAVNDAADVAMLAPAIDQIAVVDRGGADWQP</sequence>
<evidence type="ECO:0000313" key="2">
    <source>
        <dbReference type="EMBL" id="CAK0832286.1"/>
    </source>
</evidence>
<feature type="non-terminal residue" evidence="2">
    <location>
        <position position="1"/>
    </location>
</feature>
<gene>
    <name evidence="2" type="ORF">PCOR1329_LOCUS30344</name>
</gene>
<dbReference type="Proteomes" id="UP001189429">
    <property type="component" value="Unassembled WGS sequence"/>
</dbReference>
<evidence type="ECO:0000313" key="3">
    <source>
        <dbReference type="Proteomes" id="UP001189429"/>
    </source>
</evidence>
<feature type="non-terminal residue" evidence="2">
    <location>
        <position position="1003"/>
    </location>
</feature>